<dbReference type="GO" id="GO:0045892">
    <property type="term" value="P:negative regulation of DNA-templated transcription"/>
    <property type="evidence" value="ECO:0007669"/>
    <property type="project" value="TreeGrafter"/>
</dbReference>
<evidence type="ECO:0000256" key="1">
    <source>
        <dbReference type="ARBA" id="ARBA00023015"/>
    </source>
</evidence>
<evidence type="ECO:0000259" key="4">
    <source>
        <dbReference type="PROSITE" id="PS51077"/>
    </source>
</evidence>
<dbReference type="SUPFAM" id="SSF55781">
    <property type="entry name" value="GAF domain-like"/>
    <property type="match status" value="1"/>
</dbReference>
<feature type="domain" description="HTH iclR-type" evidence="4">
    <location>
        <begin position="1"/>
        <end position="63"/>
    </location>
</feature>
<dbReference type="EMBL" id="CP047650">
    <property type="protein sequence ID" value="QHI97694.1"/>
    <property type="molecule type" value="Genomic_DNA"/>
</dbReference>
<dbReference type="AlphaFoldDB" id="A0A857J1B0"/>
<dbReference type="SMART" id="SM00346">
    <property type="entry name" value="HTH_ICLR"/>
    <property type="match status" value="1"/>
</dbReference>
<keyword evidence="2" id="KW-0238">DNA-binding</keyword>
<sequence length="262" mass="28030">MGILNTATDVLRLFAQGRTTLGVATLTEALDWPASTSSRVLVQMAEVGWLERDAVTRQYRLGPLVSELAAAQRQGASTLQAQAHDALVAVCARTGHAAHLSVLDGTHSVLVEHFTGFQPLQVMSPVGSRLPAHVTAMGRVLLSRLSDAEFELRYAAAPWPLNPPAPPRCPQTLAELRARVAEARRQRFDVAVDEGLPGIAAVATTLFDPVGRSVIGLAVSFAAQVAATEVERVRTDLLATVAPLGERLQDPWWALAAPNKET</sequence>
<reference evidence="6 7" key="1">
    <citation type="submission" date="2020-01" db="EMBL/GenBank/DDBJ databases">
        <title>Genome sequencing of strain KACC 21265.</title>
        <authorList>
            <person name="Heo J."/>
            <person name="Kim S.-J."/>
            <person name="Kim J.-S."/>
            <person name="Hong S.-B."/>
            <person name="Kwon S.-W."/>
        </authorList>
    </citation>
    <scope>NUCLEOTIDE SEQUENCE [LARGE SCALE GENOMIC DNA]</scope>
    <source>
        <strain evidence="6 7">KACC 21265</strain>
    </source>
</reference>
<keyword evidence="1" id="KW-0805">Transcription regulation</keyword>
<dbReference type="PANTHER" id="PTHR30136:SF35">
    <property type="entry name" value="HTH-TYPE TRANSCRIPTIONAL REGULATOR RV1719"/>
    <property type="match status" value="1"/>
</dbReference>
<dbReference type="GO" id="GO:0003700">
    <property type="term" value="F:DNA-binding transcription factor activity"/>
    <property type="evidence" value="ECO:0007669"/>
    <property type="project" value="TreeGrafter"/>
</dbReference>
<dbReference type="SUPFAM" id="SSF46785">
    <property type="entry name" value="Winged helix' DNA-binding domain"/>
    <property type="match status" value="1"/>
</dbReference>
<dbReference type="InterPro" id="IPR005471">
    <property type="entry name" value="Tscrpt_reg_IclR_N"/>
</dbReference>
<evidence type="ECO:0000259" key="5">
    <source>
        <dbReference type="PROSITE" id="PS51078"/>
    </source>
</evidence>
<dbReference type="InterPro" id="IPR036390">
    <property type="entry name" value="WH_DNA-bd_sf"/>
</dbReference>
<keyword evidence="3" id="KW-0804">Transcription</keyword>
<dbReference type="PROSITE" id="PS51078">
    <property type="entry name" value="ICLR_ED"/>
    <property type="match status" value="1"/>
</dbReference>
<protein>
    <submittedName>
        <fullName evidence="6">Helix-turn-helix domain-containing protein</fullName>
    </submittedName>
</protein>
<evidence type="ECO:0000313" key="6">
    <source>
        <dbReference type="EMBL" id="QHI97694.1"/>
    </source>
</evidence>
<dbReference type="Proteomes" id="UP000464787">
    <property type="component" value="Chromosome"/>
</dbReference>
<dbReference type="Pfam" id="PF09339">
    <property type="entry name" value="HTH_IclR"/>
    <property type="match status" value="1"/>
</dbReference>
<dbReference type="PANTHER" id="PTHR30136">
    <property type="entry name" value="HELIX-TURN-HELIX TRANSCRIPTIONAL REGULATOR, ICLR FAMILY"/>
    <property type="match status" value="1"/>
</dbReference>
<proteinExistence type="predicted"/>
<gene>
    <name evidence="6" type="ORF">GT347_06620</name>
</gene>
<evidence type="ECO:0000256" key="3">
    <source>
        <dbReference type="ARBA" id="ARBA00023163"/>
    </source>
</evidence>
<accession>A0A857J1B0</accession>
<keyword evidence="7" id="KW-1185">Reference proteome</keyword>
<dbReference type="Pfam" id="PF01614">
    <property type="entry name" value="IclR_C"/>
    <property type="match status" value="1"/>
</dbReference>
<dbReference type="InterPro" id="IPR050707">
    <property type="entry name" value="HTH_MetabolicPath_Reg"/>
</dbReference>
<dbReference type="InterPro" id="IPR036388">
    <property type="entry name" value="WH-like_DNA-bd_sf"/>
</dbReference>
<dbReference type="InterPro" id="IPR029016">
    <property type="entry name" value="GAF-like_dom_sf"/>
</dbReference>
<evidence type="ECO:0000256" key="2">
    <source>
        <dbReference type="ARBA" id="ARBA00023125"/>
    </source>
</evidence>
<organism evidence="6 7">
    <name type="scientific">Xylophilus rhododendri</name>
    <dbReference type="NCBI Taxonomy" id="2697032"/>
    <lineage>
        <taxon>Bacteria</taxon>
        <taxon>Pseudomonadati</taxon>
        <taxon>Pseudomonadota</taxon>
        <taxon>Betaproteobacteria</taxon>
        <taxon>Burkholderiales</taxon>
        <taxon>Xylophilus</taxon>
    </lineage>
</organism>
<dbReference type="PROSITE" id="PS51077">
    <property type="entry name" value="HTH_ICLR"/>
    <property type="match status" value="1"/>
</dbReference>
<dbReference type="RefSeq" id="WP_160551212.1">
    <property type="nucleotide sequence ID" value="NZ_CP047650.1"/>
</dbReference>
<evidence type="ECO:0000313" key="7">
    <source>
        <dbReference type="Proteomes" id="UP000464787"/>
    </source>
</evidence>
<dbReference type="GO" id="GO:0003677">
    <property type="term" value="F:DNA binding"/>
    <property type="evidence" value="ECO:0007669"/>
    <property type="project" value="UniProtKB-KW"/>
</dbReference>
<dbReference type="Gene3D" id="3.30.450.40">
    <property type="match status" value="1"/>
</dbReference>
<dbReference type="InterPro" id="IPR014757">
    <property type="entry name" value="Tscrpt_reg_IclR_C"/>
</dbReference>
<name>A0A857J1B0_9BURK</name>
<feature type="domain" description="IclR-ED" evidence="5">
    <location>
        <begin position="57"/>
        <end position="250"/>
    </location>
</feature>
<dbReference type="Gene3D" id="1.10.10.10">
    <property type="entry name" value="Winged helix-like DNA-binding domain superfamily/Winged helix DNA-binding domain"/>
    <property type="match status" value="1"/>
</dbReference>
<dbReference type="KEGG" id="xyk:GT347_06620"/>